<sequence>MDGGIEQNPAYGTARPFIRAECVSHEGFYTATYSKIDATEGRPRGQ</sequence>
<organism evidence="1">
    <name type="scientific">uncultured Rubrobacteraceae bacterium</name>
    <dbReference type="NCBI Taxonomy" id="349277"/>
    <lineage>
        <taxon>Bacteria</taxon>
        <taxon>Bacillati</taxon>
        <taxon>Actinomycetota</taxon>
        <taxon>Rubrobacteria</taxon>
        <taxon>Rubrobacterales</taxon>
        <taxon>Rubrobacteraceae</taxon>
        <taxon>environmental samples</taxon>
    </lineage>
</organism>
<evidence type="ECO:0000313" key="1">
    <source>
        <dbReference type="EMBL" id="CAA9452196.1"/>
    </source>
</evidence>
<dbReference type="AlphaFoldDB" id="A0A6J4QQQ4"/>
<dbReference type="EMBL" id="CADCUW010000612">
    <property type="protein sequence ID" value="CAA9452196.1"/>
    <property type="molecule type" value="Genomic_DNA"/>
</dbReference>
<gene>
    <name evidence="1" type="ORF">AVDCRST_MAG01-01-4718</name>
</gene>
<reference evidence="1" key="1">
    <citation type="submission" date="2020-02" db="EMBL/GenBank/DDBJ databases">
        <authorList>
            <person name="Meier V. D."/>
        </authorList>
    </citation>
    <scope>NUCLEOTIDE SEQUENCE</scope>
    <source>
        <strain evidence="1">AVDCRST_MAG01</strain>
    </source>
</reference>
<protein>
    <submittedName>
        <fullName evidence="1">Uncharacterized protein</fullName>
    </submittedName>
</protein>
<proteinExistence type="predicted"/>
<name>A0A6J4QQQ4_9ACTN</name>
<accession>A0A6J4QQQ4</accession>